<dbReference type="PANTHER" id="PTHR47022">
    <property type="entry name" value="BTB AND MATH DOMAIN-CONTAINING PROTEIN 36-RELATED"/>
    <property type="match status" value="1"/>
</dbReference>
<feature type="compositionally biased region" description="Polar residues" evidence="1">
    <location>
        <begin position="15"/>
        <end position="25"/>
    </location>
</feature>
<feature type="region of interest" description="Disordered" evidence="1">
    <location>
        <begin position="1029"/>
        <end position="1057"/>
    </location>
</feature>
<feature type="compositionally biased region" description="Low complexity" evidence="1">
    <location>
        <begin position="107"/>
        <end position="121"/>
    </location>
</feature>
<dbReference type="PANTHER" id="PTHR47022:SF1">
    <property type="entry name" value="BTB AND MATH DOMAIN-CONTAINING PROTEIN 36-RELATED"/>
    <property type="match status" value="1"/>
</dbReference>
<feature type="region of interest" description="Disordered" evidence="1">
    <location>
        <begin position="1240"/>
        <end position="1259"/>
    </location>
</feature>
<dbReference type="EMBL" id="BTSY01000002">
    <property type="protein sequence ID" value="GMT15254.1"/>
    <property type="molecule type" value="Genomic_DNA"/>
</dbReference>
<feature type="compositionally biased region" description="Basic and acidic residues" evidence="1">
    <location>
        <begin position="559"/>
        <end position="575"/>
    </location>
</feature>
<feature type="compositionally biased region" description="Basic and acidic residues" evidence="1">
    <location>
        <begin position="440"/>
        <end position="466"/>
    </location>
</feature>
<evidence type="ECO:0000313" key="3">
    <source>
        <dbReference type="EMBL" id="GMT15254.1"/>
    </source>
</evidence>
<feature type="compositionally biased region" description="Acidic residues" evidence="1">
    <location>
        <begin position="511"/>
        <end position="523"/>
    </location>
</feature>
<dbReference type="Pfam" id="PF22486">
    <property type="entry name" value="MATH_2"/>
    <property type="match status" value="1"/>
</dbReference>
<sequence>MDPKGSGSGASSSSQKPTGHTICTQTTGLYSLPGLLHLEEYDIIIGESIPREDQYPRRSNSSTTSSSCGKDDRSYERNRTEEPRKPFLIDKGPAYNPSQPQRVGGKPVQAVQPLPAQPTAPREVATGPPQLADSGEGPSYGGKVHMVTYDGIDESTLRVVIDNFSKMADTLCSDPKRISDVPWRIMVMPKQHMVQKKSQKCMGFFLQCCPDNTFSDQWSCHAVAEMRLLSEKQNVQNFVRKTTHIYTAKENDWGYSCFMTWADVLDENQGYIKNDRVTLEISVKADAPKNMMTREEFRKTLDRWFELANLQKDRGQIDKAIEANNQALTNCKDKDDEYKAKLETQKEMLVKQKLLESIQRIELGKDPSRPAETSTCPTSLRQALTGAQKTMAGTKEKRHTNGTAKGKERRGAAVAKQMRKKVEANRNDKQRKQANSSSEDLSKDGDKKTTTPPNEEKKENVKELPDAKPITVPPLTTTKKHPPEPDTLLQIAMEQQKKEGKTVGTQVEASPVDDENSEDESVEDDAHNELNQSDGPVDGEDEDDDEDYDDADAEDDDDVSHYEDSADGGDTRSETRSTSTSTTNRDQESEAKRVSRLTQCVIPDNLRALHDEVEQYQSPSEDFGAHVRPSTKEVNVRKATSNAETVYDSTACQTERSHPIDLFVPYNHDQLHLVMGRHWNIASGMADEWESECTTNYVTCDYDPPVMGEERLKIQAKRKCRRSNNAMSTQTTVPALNATIEMEQMVLQAAQLPDISSNFLDFEKFNHHMLQNMAVANSKEPAWLGNAQEAMAELVTLGMSCLNAQRFLSRTEELLHILDNIYDVELVRACLQKVFPRKPFPERSEAQKALNETSFAGGLMSGPLLKEVFASLSQQTVEDLEVDGTDDEDQDENAREARKATRMMTGVVEGVTTVEGTEQETITLLKSLFGKELLAYNHQMSLLMEKVDFSVTLVEDARVALESAEAKKLLEGVKKHEAKIAELESKIKTLEANANREREIKKKIELEKQQASERADEERTRADQLAQQLKEKRNEMKKVEKKQRTDENRVTELQTESADLDEKLKMAKREIDALKKKSTEERSKARKDLDKSAEQIRRLEADATEKEVEREKERAAAESKLRKAVHDEAGAQKERKSVEAKLIVANERARKSEIAVLELELQTGLRVLERALTDAQKQEEAFEAVLKGHLVRGSSTEQDYKKAVVDWKAVRSEIGTMITKSKTEFAAACDTIRSGSKTLSSMTKPVVSEPPAAPKSLPPLRVEPVPVSAAAVAPSMVPGAGRAPVGAAATHGHSMTASTSTTVPVLPVAPAVGVIGQPRTPLATRERHAYHSSPVRTASMASSSIHAPQATFGRAASPPLPLSTDSPVKSLPPIGVRPVNHINSVPSSSSIGGGVPSQQSSSASGSGTGSSSTTSAFLSNLSRGGLASDPSSSVWNPLSTSTWEPFGGYGSSPFGAAPQPSVTSASNNSHSNTMSSRAPVAPFSLSGTGVTGGGTGVGIGPSAAAAAASLSAASSTRSTPYSPYEAGISHDLAQLSWNAPEYGAPRAPTTGPGGSAPPPGWTPGWGSAPLGAPGSQMPPSNSNGRAMFNS</sequence>
<evidence type="ECO:0000256" key="1">
    <source>
        <dbReference type="SAM" id="MobiDB-lite"/>
    </source>
</evidence>
<feature type="region of interest" description="Disordered" evidence="1">
    <location>
        <begin position="1326"/>
        <end position="1416"/>
    </location>
</feature>
<feature type="region of interest" description="Disordered" evidence="1">
    <location>
        <begin position="1451"/>
        <end position="1480"/>
    </location>
</feature>
<evidence type="ECO:0000259" key="2">
    <source>
        <dbReference type="PROSITE" id="PS50144"/>
    </source>
</evidence>
<feature type="region of interest" description="Disordered" evidence="1">
    <location>
        <begin position="1074"/>
        <end position="1132"/>
    </location>
</feature>
<feature type="region of interest" description="Disordered" evidence="1">
    <location>
        <begin position="1"/>
        <end position="25"/>
    </location>
</feature>
<feature type="compositionally biased region" description="Basic and acidic residues" evidence="1">
    <location>
        <begin position="420"/>
        <end position="431"/>
    </location>
</feature>
<dbReference type="PROSITE" id="PS50144">
    <property type="entry name" value="MATH"/>
    <property type="match status" value="1"/>
</dbReference>
<feature type="compositionally biased region" description="Polar residues" evidence="1">
    <location>
        <begin position="371"/>
        <end position="380"/>
    </location>
</feature>
<evidence type="ECO:0000313" key="4">
    <source>
        <dbReference type="Proteomes" id="UP001432322"/>
    </source>
</evidence>
<feature type="compositionally biased region" description="Basic and acidic residues" evidence="1">
    <location>
        <begin position="69"/>
        <end position="88"/>
    </location>
</feature>
<feature type="compositionally biased region" description="Polar residues" evidence="1">
    <location>
        <begin position="1334"/>
        <end position="1346"/>
    </location>
</feature>
<feature type="compositionally biased region" description="Basic and acidic residues" evidence="1">
    <location>
        <begin position="1029"/>
        <end position="1050"/>
    </location>
</feature>
<feature type="region of interest" description="Disordered" evidence="1">
    <location>
        <begin position="618"/>
        <end position="639"/>
    </location>
</feature>
<dbReference type="SMART" id="SM00061">
    <property type="entry name" value="MATH"/>
    <property type="match status" value="1"/>
</dbReference>
<dbReference type="InterPro" id="IPR008974">
    <property type="entry name" value="TRAF-like"/>
</dbReference>
<organism evidence="3 4">
    <name type="scientific">Pristionchus fissidentatus</name>
    <dbReference type="NCBI Taxonomy" id="1538716"/>
    <lineage>
        <taxon>Eukaryota</taxon>
        <taxon>Metazoa</taxon>
        <taxon>Ecdysozoa</taxon>
        <taxon>Nematoda</taxon>
        <taxon>Chromadorea</taxon>
        <taxon>Rhabditida</taxon>
        <taxon>Rhabditina</taxon>
        <taxon>Diplogasteromorpha</taxon>
        <taxon>Diplogasteroidea</taxon>
        <taxon>Neodiplogasteridae</taxon>
        <taxon>Pristionchus</taxon>
    </lineage>
</organism>
<dbReference type="Gene3D" id="2.60.210.10">
    <property type="entry name" value="Apoptosis, Tumor Necrosis Factor Receptor Associated Protein 2, Chain A"/>
    <property type="match status" value="1"/>
</dbReference>
<keyword evidence="4" id="KW-1185">Reference proteome</keyword>
<feature type="domain" description="MATH" evidence="2">
    <location>
        <begin position="154"/>
        <end position="283"/>
    </location>
</feature>
<feature type="compositionally biased region" description="Low complexity" evidence="1">
    <location>
        <begin position="1382"/>
        <end position="1416"/>
    </location>
</feature>
<dbReference type="SUPFAM" id="SSF49599">
    <property type="entry name" value="TRAF domain-like"/>
    <property type="match status" value="1"/>
</dbReference>
<proteinExistence type="predicted"/>
<feature type="compositionally biased region" description="Polar residues" evidence="1">
    <location>
        <begin position="1577"/>
        <end position="1590"/>
    </location>
</feature>
<feature type="region of interest" description="Disordered" evidence="1">
    <location>
        <begin position="1540"/>
        <end position="1590"/>
    </location>
</feature>
<accession>A0AAV5V9Q2</accession>
<feature type="compositionally biased region" description="Acidic residues" evidence="1">
    <location>
        <begin position="537"/>
        <end position="558"/>
    </location>
</feature>
<feature type="region of interest" description="Disordered" evidence="1">
    <location>
        <begin position="387"/>
        <end position="597"/>
    </location>
</feature>
<protein>
    <recommendedName>
        <fullName evidence="2">MATH domain-containing protein</fullName>
    </recommendedName>
</protein>
<comment type="caution">
    <text evidence="3">The sequence shown here is derived from an EMBL/GenBank/DDBJ whole genome shotgun (WGS) entry which is preliminary data.</text>
</comment>
<name>A0AAV5V9Q2_9BILA</name>
<gene>
    <name evidence="3" type="ORF">PFISCL1PPCAC_6551</name>
</gene>
<reference evidence="3" key="1">
    <citation type="submission" date="2023-10" db="EMBL/GenBank/DDBJ databases">
        <title>Genome assembly of Pristionchus species.</title>
        <authorList>
            <person name="Yoshida K."/>
            <person name="Sommer R.J."/>
        </authorList>
    </citation>
    <scope>NUCLEOTIDE SEQUENCE</scope>
    <source>
        <strain evidence="3">RS5133</strain>
    </source>
</reference>
<feature type="region of interest" description="Disordered" evidence="1">
    <location>
        <begin position="361"/>
        <end position="380"/>
    </location>
</feature>
<feature type="compositionally biased region" description="Polar residues" evidence="1">
    <location>
        <begin position="1460"/>
        <end position="1476"/>
    </location>
</feature>
<feature type="region of interest" description="Disordered" evidence="1">
    <location>
        <begin position="48"/>
        <end position="139"/>
    </location>
</feature>
<dbReference type="Proteomes" id="UP001432322">
    <property type="component" value="Unassembled WGS sequence"/>
</dbReference>
<dbReference type="InterPro" id="IPR002083">
    <property type="entry name" value="MATH/TRAF_dom"/>
</dbReference>